<dbReference type="GO" id="GO:0008270">
    <property type="term" value="F:zinc ion binding"/>
    <property type="evidence" value="ECO:0007669"/>
    <property type="project" value="UniProtKB-KW"/>
</dbReference>
<dbReference type="EMBL" id="CAJNOC010001399">
    <property type="protein sequence ID" value="CAF0861561.1"/>
    <property type="molecule type" value="Genomic_DNA"/>
</dbReference>
<evidence type="ECO:0000313" key="13">
    <source>
        <dbReference type="EMBL" id="CAF0861561.1"/>
    </source>
</evidence>
<dbReference type="GO" id="GO:0005737">
    <property type="term" value="C:cytoplasm"/>
    <property type="evidence" value="ECO:0007669"/>
    <property type="project" value="TreeGrafter"/>
</dbReference>
<comment type="similarity">
    <text evidence="1">Belongs to the peptidase C2 family.</text>
</comment>
<dbReference type="PANTHER" id="PTHR10183">
    <property type="entry name" value="CALPAIN"/>
    <property type="match status" value="1"/>
</dbReference>
<keyword evidence="8 11" id="KW-0788">Thiol protease</keyword>
<dbReference type="PANTHER" id="PTHR10183:SF382">
    <property type="entry name" value="CALPAIN-15"/>
    <property type="match status" value="1"/>
</dbReference>
<dbReference type="InterPro" id="IPR038765">
    <property type="entry name" value="Papain-like_cys_pep_sf"/>
</dbReference>
<evidence type="ECO:0000256" key="6">
    <source>
        <dbReference type="ARBA" id="ARBA00022771"/>
    </source>
</evidence>
<evidence type="ECO:0000256" key="4">
    <source>
        <dbReference type="ARBA" id="ARBA00022723"/>
    </source>
</evidence>
<feature type="domain" description="Calpain catalytic" evidence="12">
    <location>
        <begin position="86"/>
        <end position="413"/>
    </location>
</feature>
<keyword evidence="6" id="KW-0863">Zinc-finger</keyword>
<evidence type="ECO:0000256" key="9">
    <source>
        <dbReference type="ARBA" id="ARBA00022833"/>
    </source>
</evidence>
<evidence type="ECO:0000259" key="12">
    <source>
        <dbReference type="PROSITE" id="PS50203"/>
    </source>
</evidence>
<dbReference type="Pfam" id="PF00648">
    <property type="entry name" value="Peptidase_C2"/>
    <property type="match status" value="1"/>
</dbReference>
<keyword evidence="4" id="KW-0479">Metal-binding</keyword>
<dbReference type="Gene3D" id="3.90.70.10">
    <property type="entry name" value="Cysteine proteinases"/>
    <property type="match status" value="1"/>
</dbReference>
<dbReference type="InterPro" id="IPR001876">
    <property type="entry name" value="Znf_RanBP2"/>
</dbReference>
<name>A0A813WQF9_9BILA</name>
<evidence type="ECO:0000256" key="11">
    <source>
        <dbReference type="PROSITE-ProRule" id="PRU00239"/>
    </source>
</evidence>
<feature type="active site" evidence="10 11">
    <location>
        <position position="159"/>
    </location>
</feature>
<dbReference type="InterPro" id="IPR022684">
    <property type="entry name" value="Calpain_cysteine_protease"/>
</dbReference>
<feature type="active site" evidence="10 11">
    <location>
        <position position="332"/>
    </location>
</feature>
<dbReference type="InterPro" id="IPR000169">
    <property type="entry name" value="Pept_cys_AS"/>
</dbReference>
<evidence type="ECO:0000256" key="1">
    <source>
        <dbReference type="ARBA" id="ARBA00007623"/>
    </source>
</evidence>
<dbReference type="PRINTS" id="PR00704">
    <property type="entry name" value="CALPAIN"/>
</dbReference>
<evidence type="ECO:0000256" key="7">
    <source>
        <dbReference type="ARBA" id="ARBA00022801"/>
    </source>
</evidence>
<dbReference type="AlphaFoldDB" id="A0A813WQF9"/>
<dbReference type="PROSITE" id="PS00139">
    <property type="entry name" value="THIOL_PROTEASE_CYS"/>
    <property type="match status" value="1"/>
</dbReference>
<dbReference type="OrthoDB" id="424753at2759"/>
<accession>A0A813WQF9</accession>
<dbReference type="SUPFAM" id="SSF54001">
    <property type="entry name" value="Cysteine proteinases"/>
    <property type="match status" value="1"/>
</dbReference>
<dbReference type="PROSITE" id="PS50203">
    <property type="entry name" value="CALPAIN_CAT"/>
    <property type="match status" value="1"/>
</dbReference>
<dbReference type="InterPro" id="IPR001300">
    <property type="entry name" value="Peptidase_C2_calpain_cat"/>
</dbReference>
<dbReference type="PROSITE" id="PS01358">
    <property type="entry name" value="ZF_RANBP2_1"/>
    <property type="match status" value="1"/>
</dbReference>
<keyword evidence="5" id="KW-0677">Repeat</keyword>
<evidence type="ECO:0000256" key="3">
    <source>
        <dbReference type="ARBA" id="ARBA00022670"/>
    </source>
</evidence>
<dbReference type="GO" id="GO:0004198">
    <property type="term" value="F:calcium-dependent cysteine-type endopeptidase activity"/>
    <property type="evidence" value="ECO:0007669"/>
    <property type="project" value="InterPro"/>
</dbReference>
<proteinExistence type="inferred from homology"/>
<evidence type="ECO:0000313" key="14">
    <source>
        <dbReference type="Proteomes" id="UP000663879"/>
    </source>
</evidence>
<reference evidence="13" key="1">
    <citation type="submission" date="2021-02" db="EMBL/GenBank/DDBJ databases">
        <authorList>
            <person name="Nowell W R."/>
        </authorList>
    </citation>
    <scope>NUCLEOTIDE SEQUENCE</scope>
    <source>
        <strain evidence="13">Ploen Becks lab</strain>
    </source>
</reference>
<keyword evidence="7 11" id="KW-0378">Hydrolase</keyword>
<gene>
    <name evidence="13" type="ORF">OXX778_LOCUS9468</name>
</gene>
<feature type="active site" evidence="10 11">
    <location>
        <position position="356"/>
    </location>
</feature>
<evidence type="ECO:0000256" key="8">
    <source>
        <dbReference type="ARBA" id="ARBA00022807"/>
    </source>
</evidence>
<dbReference type="GO" id="GO:0006508">
    <property type="term" value="P:proteolysis"/>
    <property type="evidence" value="ECO:0007669"/>
    <property type="project" value="UniProtKB-KW"/>
</dbReference>
<protein>
    <recommendedName>
        <fullName evidence="12">Calpain catalytic domain-containing protein</fullName>
    </recommendedName>
</protein>
<evidence type="ECO:0000256" key="5">
    <source>
        <dbReference type="ARBA" id="ARBA00022737"/>
    </source>
</evidence>
<keyword evidence="3 11" id="KW-0645">Protease</keyword>
<evidence type="ECO:0000256" key="2">
    <source>
        <dbReference type="ARBA" id="ARBA00022553"/>
    </source>
</evidence>
<dbReference type="CDD" id="cd00044">
    <property type="entry name" value="CysPc"/>
    <property type="match status" value="1"/>
</dbReference>
<keyword evidence="9" id="KW-0862">Zinc</keyword>
<keyword evidence="2" id="KW-0597">Phosphoprotein</keyword>
<evidence type="ECO:0000256" key="10">
    <source>
        <dbReference type="PIRSR" id="PIRSR622684-1"/>
    </source>
</evidence>
<sequence length="692" mass="79224">MGNQIWKCEYCNFPNQVGITYCSKCLIDMNTGERVDPKLISPSKSALKFKLKQLTVDKSSELRIKTFKRAGLTSNLDSSKLNTSDNFIDAEFPPNKQSIFIKKSALPLKKMIHSSGLNRAKLWLRPNNINFSKDDSYLPVCLYENCSPRDVVQGGVGSCWFISALSVIAERTDLLSNILITKFYNKNGLHQIRLCKRGEWLVVNIDDYLPCDKHGKIIFAYARHRQFWVSFIEKALAKLHGNYESIASGACVEGLQTLTGEPCEIVYLENTKNNLNNPDYKPNDKELNDSNPEYLWKRLLYCKSVGYLMTTLCYSKNSNFVDFFKVGLFNRHIYSVLDVREFNNNGKVVNLIKLRNPWGKKEWKGAWSNKWPHWPEHIRAEIAGVYQKNDGCFWISFEDLLKYFYDISICKVRTDWFESRHSSFFYDFSDGAQVFLLNVVEPGEHQFEIELFSTGRKNESFDRNDDPDIDLCLVICRLNEASEGGGLTCIAYEHNVEYFINLSCKLTPGYYIIFATSIRAISNLLEDKKNNPEDPNFYSYNLVLHGECQFSLNQTGLASESIADIFFSMAKKADKTRMELDGNIKTSIIPGSCTHGVLVENLSDHQFVNVQIDLAQSKNLESTRLSNQTVDILPPNSKQLLCYLTPLNYRKGFVIGYKIETKVEVNSSTPTNTPSIPKFYSGLHSIRQIKKE</sequence>
<organism evidence="13 14">
    <name type="scientific">Brachionus calyciflorus</name>
    <dbReference type="NCBI Taxonomy" id="104777"/>
    <lineage>
        <taxon>Eukaryota</taxon>
        <taxon>Metazoa</taxon>
        <taxon>Spiralia</taxon>
        <taxon>Gnathifera</taxon>
        <taxon>Rotifera</taxon>
        <taxon>Eurotatoria</taxon>
        <taxon>Monogononta</taxon>
        <taxon>Pseudotrocha</taxon>
        <taxon>Ploima</taxon>
        <taxon>Brachionidae</taxon>
        <taxon>Brachionus</taxon>
    </lineage>
</organism>
<dbReference type="FunFam" id="3.90.70.10:FF:000010">
    <property type="entry name" value="Calpain 15"/>
    <property type="match status" value="1"/>
</dbReference>
<dbReference type="Proteomes" id="UP000663879">
    <property type="component" value="Unassembled WGS sequence"/>
</dbReference>
<dbReference type="SMART" id="SM00230">
    <property type="entry name" value="CysPc"/>
    <property type="match status" value="1"/>
</dbReference>
<comment type="caution">
    <text evidence="13">The sequence shown here is derived from an EMBL/GenBank/DDBJ whole genome shotgun (WGS) entry which is preliminary data.</text>
</comment>
<keyword evidence="14" id="KW-1185">Reference proteome</keyword>